<protein>
    <submittedName>
        <fullName evidence="2">Uncharacterized protein</fullName>
    </submittedName>
</protein>
<proteinExistence type="predicted"/>
<name>A0A365H696_9ACTN</name>
<evidence type="ECO:0000313" key="3">
    <source>
        <dbReference type="Proteomes" id="UP000251891"/>
    </source>
</evidence>
<dbReference type="OrthoDB" id="3267875at2"/>
<accession>A0A365H696</accession>
<feature type="transmembrane region" description="Helical" evidence="1">
    <location>
        <begin position="17"/>
        <end position="39"/>
    </location>
</feature>
<evidence type="ECO:0000313" key="2">
    <source>
        <dbReference type="EMBL" id="RAY14640.1"/>
    </source>
</evidence>
<organism evidence="2 3">
    <name type="scientific">Actinomadura craniellae</name>
    <dbReference type="NCBI Taxonomy" id="2231787"/>
    <lineage>
        <taxon>Bacteria</taxon>
        <taxon>Bacillati</taxon>
        <taxon>Actinomycetota</taxon>
        <taxon>Actinomycetes</taxon>
        <taxon>Streptosporangiales</taxon>
        <taxon>Thermomonosporaceae</taxon>
        <taxon>Actinomadura</taxon>
    </lineage>
</organism>
<reference evidence="2 3" key="1">
    <citation type="submission" date="2018-06" db="EMBL/GenBank/DDBJ databases">
        <title>Actinomadura craniellae sp. nov. isolated from marine sponge Craniella sp.</title>
        <authorList>
            <person name="Li L."/>
            <person name="Xu Q.H."/>
            <person name="Lin H.W."/>
            <person name="Lu Y.H."/>
        </authorList>
    </citation>
    <scope>NUCLEOTIDE SEQUENCE [LARGE SCALE GENOMIC DNA]</scope>
    <source>
        <strain evidence="2 3">LHW63021</strain>
    </source>
</reference>
<dbReference type="RefSeq" id="WP_111866721.1">
    <property type="nucleotide sequence ID" value="NZ_QLYX01000005.1"/>
</dbReference>
<dbReference type="Proteomes" id="UP000251891">
    <property type="component" value="Unassembled WGS sequence"/>
</dbReference>
<comment type="caution">
    <text evidence="2">The sequence shown here is derived from an EMBL/GenBank/DDBJ whole genome shotgun (WGS) entry which is preliminary data.</text>
</comment>
<gene>
    <name evidence="2" type="ORF">DPM19_12830</name>
</gene>
<sequence>MYAWIWRRLPGHGPQRALVALGLILAAVAILWYVIFPWLEPKLQFDRGVVENGVTAPPSSPSVPG</sequence>
<keyword evidence="1" id="KW-0812">Transmembrane</keyword>
<keyword evidence="1" id="KW-0472">Membrane</keyword>
<dbReference type="EMBL" id="QLYX01000005">
    <property type="protein sequence ID" value="RAY14640.1"/>
    <property type="molecule type" value="Genomic_DNA"/>
</dbReference>
<dbReference type="AlphaFoldDB" id="A0A365H696"/>
<evidence type="ECO:0000256" key="1">
    <source>
        <dbReference type="SAM" id="Phobius"/>
    </source>
</evidence>
<keyword evidence="1" id="KW-1133">Transmembrane helix</keyword>
<keyword evidence="3" id="KW-1185">Reference proteome</keyword>